<dbReference type="GeneID" id="43619117"/>
<dbReference type="RefSeq" id="XP_066008517.1">
    <property type="nucleotide sequence ID" value="XM_066152296.1"/>
</dbReference>
<feature type="transmembrane region" description="Helical" evidence="7">
    <location>
        <begin position="293"/>
        <end position="311"/>
    </location>
</feature>
<dbReference type="InParanoid" id="A0A7J6J1S7"/>
<protein>
    <submittedName>
        <fullName evidence="9">MFS transporter asaE</fullName>
    </submittedName>
</protein>
<feature type="compositionally biased region" description="Basic and acidic residues" evidence="6">
    <location>
        <begin position="1"/>
        <end position="11"/>
    </location>
</feature>
<keyword evidence="3 7" id="KW-0812">Transmembrane</keyword>
<dbReference type="SUPFAM" id="SSF103473">
    <property type="entry name" value="MFS general substrate transporter"/>
    <property type="match status" value="1"/>
</dbReference>
<feature type="domain" description="Major facilitator superfamily (MFS) profile" evidence="8">
    <location>
        <begin position="228"/>
        <end position="416"/>
    </location>
</feature>
<evidence type="ECO:0000256" key="7">
    <source>
        <dbReference type="SAM" id="Phobius"/>
    </source>
</evidence>
<evidence type="ECO:0000256" key="1">
    <source>
        <dbReference type="ARBA" id="ARBA00004141"/>
    </source>
</evidence>
<dbReference type="OrthoDB" id="5667at2759"/>
<dbReference type="GO" id="GO:0022857">
    <property type="term" value="F:transmembrane transporter activity"/>
    <property type="evidence" value="ECO:0007669"/>
    <property type="project" value="InterPro"/>
</dbReference>
<keyword evidence="10" id="KW-1185">Reference proteome</keyword>
<evidence type="ECO:0000259" key="8">
    <source>
        <dbReference type="PROSITE" id="PS50850"/>
    </source>
</evidence>
<keyword evidence="4 7" id="KW-1133">Transmembrane helix</keyword>
<comment type="caution">
    <text evidence="9">The sequence shown here is derived from an EMBL/GenBank/DDBJ whole genome shotgun (WGS) entry which is preliminary data.</text>
</comment>
<proteinExistence type="predicted"/>
<feature type="transmembrane region" description="Helical" evidence="7">
    <location>
        <begin position="227"/>
        <end position="251"/>
    </location>
</feature>
<evidence type="ECO:0000256" key="6">
    <source>
        <dbReference type="SAM" id="MobiDB-lite"/>
    </source>
</evidence>
<dbReference type="AlphaFoldDB" id="A0A7J6J1S7"/>
<sequence length="416" mass="44681">MSDTEKKEEFARQAPPASDGEAEAVKSPASPAGFDKSAFPEGGAKAWLTVSGASACLFVSFGWVNCVGIFQDYYQENQLRDYTPSDIAWIPALQIFFMIFSGLFVGKVIDDYGPALPLAIGTFFHVFGLMMVSISKTYYQILLSQAICSAIGASMVFYPAFTCVTTWFFKKRGAAIGLTIGFGWSMRVCAFLILALLIWANFTVRSRISPTKRPFRVMAFFQPFRELPFSLLTAAVYFFYWGMFIPITFIVVEARAGGMSEGLSQYLVPILNGASIIGRTVPNALADKVGHFNMMITMSFLTMILILAFWLPATGNAADITFAALFGVASGAGIGLTPVLVAHISPIQDIGVRTGAAYAVASIAALTGSPIGGAIISSSRGSFQNTKIFGGVCCAVGVVLFIAARVALVGWKPQKV</sequence>
<dbReference type="Proteomes" id="UP000011096">
    <property type="component" value="Unassembled WGS sequence"/>
</dbReference>
<keyword evidence="2" id="KW-0813">Transport</keyword>
<feature type="transmembrane region" description="Helical" evidence="7">
    <location>
        <begin position="46"/>
        <end position="66"/>
    </location>
</feature>
<reference evidence="9 10" key="2">
    <citation type="submission" date="2020-04" db="EMBL/GenBank/DDBJ databases">
        <title>Genome sequencing and assembly of multiple isolates from the Colletotrichum gloeosporioides species complex.</title>
        <authorList>
            <person name="Gan P."/>
            <person name="Shirasu K."/>
        </authorList>
    </citation>
    <scope>NUCLEOTIDE SEQUENCE [LARGE SCALE GENOMIC DNA]</scope>
    <source>
        <strain evidence="9 10">Nara gc5</strain>
    </source>
</reference>
<evidence type="ECO:0000256" key="3">
    <source>
        <dbReference type="ARBA" id="ARBA00022692"/>
    </source>
</evidence>
<feature type="transmembrane region" description="Helical" evidence="7">
    <location>
        <begin position="87"/>
        <end position="109"/>
    </location>
</feature>
<comment type="subcellular location">
    <subcellularLocation>
        <location evidence="1">Membrane</location>
        <topology evidence="1">Multi-pass membrane protein</topology>
    </subcellularLocation>
</comment>
<dbReference type="InterPro" id="IPR020846">
    <property type="entry name" value="MFS_dom"/>
</dbReference>
<reference evidence="9 10" key="1">
    <citation type="submission" date="2012-08" db="EMBL/GenBank/DDBJ databases">
        <authorList>
            <person name="Gan P.H.P."/>
            <person name="Ikeda K."/>
            <person name="Irieda H."/>
            <person name="Narusaka M."/>
            <person name="O'Connell R.J."/>
            <person name="Narusaka Y."/>
            <person name="Takano Y."/>
            <person name="Kubo Y."/>
            <person name="Shirasu K."/>
        </authorList>
    </citation>
    <scope>NUCLEOTIDE SEQUENCE [LARGE SCALE GENOMIC DNA]</scope>
    <source>
        <strain evidence="9 10">Nara gc5</strain>
    </source>
</reference>
<feature type="transmembrane region" description="Helical" evidence="7">
    <location>
        <begin position="323"/>
        <end position="344"/>
    </location>
</feature>
<dbReference type="Gene3D" id="1.20.1250.20">
    <property type="entry name" value="MFS general substrate transporter like domains"/>
    <property type="match status" value="2"/>
</dbReference>
<feature type="transmembrane region" description="Helical" evidence="7">
    <location>
        <begin position="146"/>
        <end position="169"/>
    </location>
</feature>
<dbReference type="PANTHER" id="PTHR11360:SF224">
    <property type="entry name" value="MAJOR FACILITATOR SUPERFAMILY (MFS) PROFILE DOMAIN-CONTAINING PROTEIN-RELATED"/>
    <property type="match status" value="1"/>
</dbReference>
<dbReference type="PROSITE" id="PS50850">
    <property type="entry name" value="MFS"/>
    <property type="match status" value="1"/>
</dbReference>
<name>A0A7J6J1S7_COLFN</name>
<feature type="transmembrane region" description="Helical" evidence="7">
    <location>
        <begin position="356"/>
        <end position="376"/>
    </location>
</feature>
<feature type="transmembrane region" description="Helical" evidence="7">
    <location>
        <begin position="184"/>
        <end position="206"/>
    </location>
</feature>
<gene>
    <name evidence="9" type="primary">asaE-14</name>
    <name evidence="9" type="ORF">CGGC5_v010257</name>
</gene>
<keyword evidence="5 7" id="KW-0472">Membrane</keyword>
<feature type="transmembrane region" description="Helical" evidence="7">
    <location>
        <begin position="115"/>
        <end position="134"/>
    </location>
</feature>
<dbReference type="InterPro" id="IPR036259">
    <property type="entry name" value="MFS_trans_sf"/>
</dbReference>
<feature type="region of interest" description="Disordered" evidence="6">
    <location>
        <begin position="1"/>
        <end position="29"/>
    </location>
</feature>
<evidence type="ECO:0000313" key="9">
    <source>
        <dbReference type="EMBL" id="KAF4482939.1"/>
    </source>
</evidence>
<dbReference type="GO" id="GO:0016020">
    <property type="term" value="C:membrane"/>
    <property type="evidence" value="ECO:0007669"/>
    <property type="project" value="UniProtKB-SubCell"/>
</dbReference>
<dbReference type="PANTHER" id="PTHR11360">
    <property type="entry name" value="MONOCARBOXYLATE TRANSPORTER"/>
    <property type="match status" value="1"/>
</dbReference>
<accession>A0A7J6J1S7</accession>
<dbReference type="InterPro" id="IPR050327">
    <property type="entry name" value="Proton-linked_MCT"/>
</dbReference>
<evidence type="ECO:0000256" key="2">
    <source>
        <dbReference type="ARBA" id="ARBA00022448"/>
    </source>
</evidence>
<dbReference type="EMBL" id="ANPB02000005">
    <property type="protein sequence ID" value="KAF4482939.1"/>
    <property type="molecule type" value="Genomic_DNA"/>
</dbReference>
<evidence type="ECO:0000256" key="5">
    <source>
        <dbReference type="ARBA" id="ARBA00023136"/>
    </source>
</evidence>
<organism evidence="9 10">
    <name type="scientific">Colletotrichum fructicola (strain Nara gc5)</name>
    <name type="common">Anthracnose fungus</name>
    <name type="synonym">Colletotrichum gloeosporioides (strain Nara gc5)</name>
    <dbReference type="NCBI Taxonomy" id="1213859"/>
    <lineage>
        <taxon>Eukaryota</taxon>
        <taxon>Fungi</taxon>
        <taxon>Dikarya</taxon>
        <taxon>Ascomycota</taxon>
        <taxon>Pezizomycotina</taxon>
        <taxon>Sordariomycetes</taxon>
        <taxon>Hypocreomycetidae</taxon>
        <taxon>Glomerellales</taxon>
        <taxon>Glomerellaceae</taxon>
        <taxon>Colletotrichum</taxon>
        <taxon>Colletotrichum gloeosporioides species complex</taxon>
    </lineage>
</organism>
<evidence type="ECO:0000313" key="10">
    <source>
        <dbReference type="Proteomes" id="UP000011096"/>
    </source>
</evidence>
<evidence type="ECO:0000256" key="4">
    <source>
        <dbReference type="ARBA" id="ARBA00022989"/>
    </source>
</evidence>
<feature type="transmembrane region" description="Helical" evidence="7">
    <location>
        <begin position="388"/>
        <end position="411"/>
    </location>
</feature>